<feature type="repeat" description="RCC1" evidence="1">
    <location>
        <begin position="236"/>
        <end position="283"/>
    </location>
</feature>
<dbReference type="Pfam" id="PF00415">
    <property type="entry name" value="RCC1"/>
    <property type="match status" value="2"/>
</dbReference>
<dbReference type="PRINTS" id="PR00633">
    <property type="entry name" value="RCCNDNSATION"/>
</dbReference>
<keyword evidence="3" id="KW-0675">Receptor</keyword>
<comment type="caution">
    <text evidence="3">The sequence shown here is derived from an EMBL/GenBank/DDBJ whole genome shotgun (WGS) entry which is preliminary data.</text>
</comment>
<dbReference type="InterPro" id="IPR000408">
    <property type="entry name" value="Reg_chr_condens"/>
</dbReference>
<name>A0ABP0QE82_9DINO</name>
<dbReference type="InterPro" id="IPR009091">
    <property type="entry name" value="RCC1/BLIP-II"/>
</dbReference>
<accession>A0ABP0QE82</accession>
<gene>
    <name evidence="3" type="ORF">SCF082_LOCUS40489</name>
</gene>
<dbReference type="Proteomes" id="UP001642464">
    <property type="component" value="Unassembled WGS sequence"/>
</dbReference>
<dbReference type="EMBL" id="CAXAMM010039307">
    <property type="protein sequence ID" value="CAK9085476.1"/>
    <property type="molecule type" value="Genomic_DNA"/>
</dbReference>
<evidence type="ECO:0000313" key="4">
    <source>
        <dbReference type="Proteomes" id="UP001642464"/>
    </source>
</evidence>
<feature type="region of interest" description="Disordered" evidence="2">
    <location>
        <begin position="616"/>
        <end position="644"/>
    </location>
</feature>
<organism evidence="3 4">
    <name type="scientific">Durusdinium trenchii</name>
    <dbReference type="NCBI Taxonomy" id="1381693"/>
    <lineage>
        <taxon>Eukaryota</taxon>
        <taxon>Sar</taxon>
        <taxon>Alveolata</taxon>
        <taxon>Dinophyceae</taxon>
        <taxon>Suessiales</taxon>
        <taxon>Symbiodiniaceae</taxon>
        <taxon>Durusdinium</taxon>
    </lineage>
</organism>
<proteinExistence type="predicted"/>
<dbReference type="PANTHER" id="PTHR45982">
    <property type="entry name" value="REGULATOR OF CHROMOSOME CONDENSATION"/>
    <property type="match status" value="1"/>
</dbReference>
<reference evidence="3 4" key="1">
    <citation type="submission" date="2024-02" db="EMBL/GenBank/DDBJ databases">
        <authorList>
            <person name="Chen Y."/>
            <person name="Shah S."/>
            <person name="Dougan E. K."/>
            <person name="Thang M."/>
            <person name="Chan C."/>
        </authorList>
    </citation>
    <scope>NUCLEOTIDE SEQUENCE [LARGE SCALE GENOMIC DNA]</scope>
</reference>
<dbReference type="Gene3D" id="2.130.10.30">
    <property type="entry name" value="Regulator of chromosome condensation 1/beta-lactamase-inhibitor protein II"/>
    <property type="match status" value="2"/>
</dbReference>
<dbReference type="InterPro" id="IPR051553">
    <property type="entry name" value="Ran_GTPase-activating"/>
</dbReference>
<feature type="repeat" description="RCC1" evidence="1">
    <location>
        <begin position="24"/>
        <end position="73"/>
    </location>
</feature>
<protein>
    <submittedName>
        <fullName evidence="3">Ultraviolet-B receptor UVR8 (Protein UV-B RESISTANCE 8) (RCC1 domain-containing protein UVR8)</fullName>
    </submittedName>
</protein>
<dbReference type="PANTHER" id="PTHR45982:SF1">
    <property type="entry name" value="REGULATOR OF CHROMOSOME CONDENSATION"/>
    <property type="match status" value="1"/>
</dbReference>
<dbReference type="SUPFAM" id="SSF50985">
    <property type="entry name" value="RCC1/BLIP-II"/>
    <property type="match status" value="2"/>
</dbReference>
<evidence type="ECO:0000256" key="2">
    <source>
        <dbReference type="SAM" id="MobiDB-lite"/>
    </source>
</evidence>
<sequence>MEGLHRFCRVAAGGAHSLLVTERAEVLAWGSNSHGQVGNDSLEDIPFPVTVIEPGRAQFVFAGRYSSMMIDLDGQLWAWGSNEDGILGIGSGVAKQVVPTRVETGGKAIKHAAGGWKHFLAVTEDGELLTWGNNDYGQLGDGTQEKRRAAMVTPLPGNVRAEVVSAGSYQSLVLTDARCGDDALAVFDLLALETGEVLAAGMGYTKPGLEFLQVIRTGVTMVVAGISHNLALTRTGTVLAWGANDHGQIGNGSFDFQPTPTAVARKQLIIAAGGSQSYCADDVYQVKAWGYGVMPADPMSLDCPDRFTVTEPTDLFIPDGAFSIAAGDDHAVIVGPLGQVGAYGANMCGQVGNNSLMDVGRIHAILQGGTVEILSREARLAAAIKGPAEEYMLESKASAESEPTASAVQLALGPRAAGGVTGPVGDGAGVPIMMRQAAGVALSKNLVSHGPEGLRNVPPPRNKVYHMTEKRHVRQVESKTEFQDRPNGKRVVYRTNGLRASDQPAKEVDITTEMTRKARVEGMMLQRNLIDCHALGDKYYRHPEYAPGFYKAGGLITGSSFHRGMHKKTQPRNGMSVVLLTEGTRRASKTYLEMLAEREATDAKSEVQALTNEWENQTLKEIDKTYQEPLDSEDEGAKEATSAS</sequence>
<evidence type="ECO:0000256" key="1">
    <source>
        <dbReference type="PROSITE-ProRule" id="PRU00235"/>
    </source>
</evidence>
<keyword evidence="4" id="KW-1185">Reference proteome</keyword>
<dbReference type="PROSITE" id="PS50012">
    <property type="entry name" value="RCC1_3"/>
    <property type="match status" value="4"/>
</dbReference>
<evidence type="ECO:0000313" key="3">
    <source>
        <dbReference type="EMBL" id="CAK9085476.1"/>
    </source>
</evidence>
<feature type="repeat" description="RCC1" evidence="1">
    <location>
        <begin position="126"/>
        <end position="177"/>
    </location>
</feature>
<feature type="repeat" description="RCC1" evidence="1">
    <location>
        <begin position="74"/>
        <end position="125"/>
    </location>
</feature>
<dbReference type="Pfam" id="PF13540">
    <property type="entry name" value="RCC1_2"/>
    <property type="match status" value="2"/>
</dbReference>